<feature type="domain" description="SCP" evidence="1">
    <location>
        <begin position="227"/>
        <end position="336"/>
    </location>
</feature>
<name>A0A433HPU7_9BACI</name>
<dbReference type="RefSeq" id="WP_126864349.1">
    <property type="nucleotide sequence ID" value="NZ_JAUSTX010000001.1"/>
</dbReference>
<feature type="domain" description="CAP-associated" evidence="2">
    <location>
        <begin position="56"/>
        <end position="195"/>
    </location>
</feature>
<dbReference type="OrthoDB" id="9783944at2"/>
<organism evidence="3 4">
    <name type="scientific">Peribacillus cavernae</name>
    <dbReference type="NCBI Taxonomy" id="1674310"/>
    <lineage>
        <taxon>Bacteria</taxon>
        <taxon>Bacillati</taxon>
        <taxon>Bacillota</taxon>
        <taxon>Bacilli</taxon>
        <taxon>Bacillales</taxon>
        <taxon>Bacillaceae</taxon>
        <taxon>Peribacillus</taxon>
    </lineage>
</organism>
<dbReference type="InterPro" id="IPR029410">
    <property type="entry name" value="CAP_assoc"/>
</dbReference>
<dbReference type="Pfam" id="PF14504">
    <property type="entry name" value="CAP_assoc_N"/>
    <property type="match status" value="1"/>
</dbReference>
<comment type="caution">
    <text evidence="3">The sequence shown here is derived from an EMBL/GenBank/DDBJ whole genome shotgun (WGS) entry which is preliminary data.</text>
</comment>
<gene>
    <name evidence="3" type="ORF">ELQ35_08285</name>
</gene>
<evidence type="ECO:0000259" key="1">
    <source>
        <dbReference type="Pfam" id="PF00188"/>
    </source>
</evidence>
<dbReference type="PANTHER" id="PTHR31157">
    <property type="entry name" value="SCP DOMAIN-CONTAINING PROTEIN"/>
    <property type="match status" value="1"/>
</dbReference>
<dbReference type="InterPro" id="IPR035940">
    <property type="entry name" value="CAP_sf"/>
</dbReference>
<evidence type="ECO:0000259" key="2">
    <source>
        <dbReference type="Pfam" id="PF14504"/>
    </source>
</evidence>
<keyword evidence="4" id="KW-1185">Reference proteome</keyword>
<dbReference type="Gene3D" id="3.40.33.10">
    <property type="entry name" value="CAP"/>
    <property type="match status" value="1"/>
</dbReference>
<dbReference type="PANTHER" id="PTHR31157:SF26">
    <property type="entry name" value="SCP-LIKE EXTRACELLULAR PROTEIN"/>
    <property type="match status" value="1"/>
</dbReference>
<dbReference type="EMBL" id="RYZZ01000007">
    <property type="protein sequence ID" value="RUQ30327.1"/>
    <property type="molecule type" value="Genomic_DNA"/>
</dbReference>
<proteinExistence type="predicted"/>
<dbReference type="Pfam" id="PF00188">
    <property type="entry name" value="CAP"/>
    <property type="match status" value="1"/>
</dbReference>
<evidence type="ECO:0008006" key="5">
    <source>
        <dbReference type="Google" id="ProtNLM"/>
    </source>
</evidence>
<dbReference type="InterPro" id="IPR014044">
    <property type="entry name" value="CAP_dom"/>
</dbReference>
<accession>A0A433HPU7</accession>
<evidence type="ECO:0000313" key="3">
    <source>
        <dbReference type="EMBL" id="RUQ30327.1"/>
    </source>
</evidence>
<dbReference type="AlphaFoldDB" id="A0A433HPU7"/>
<protein>
    <recommendedName>
        <fullName evidence="5">CAP domain-containing protein</fullName>
    </recommendedName>
</protein>
<sequence>MIGIYFNVGQDNEEKFMLFGEKGIKPKNHEDVTKNNQAIDEQSAMKKPSGGLAVSIGKSTAEVEKRYGKPVRIDPSSYGYEWWIYNRSKSKYFQLAVDNGRVVSAYGIGKEINVAPFKIGQTIDEIYSSVFAETLVDIDRKGGSYRFELSEEDMNMRPLIKLGKTYAQLYIDKFTGEVSSVRFLDEETLLKQRPYELTYRGELLKELPLGKEEREKVAAGSRQQIFDITNIMRDRFDVPELKWDEPTAEVAYLHSSDMSAGSYFSHTSPTKGDLKDRLAEGDVSYILAGENIAAKYTDAIAVMEGWLNSKGHREALLNKEFTHLGVGVHKNFYTQNFIAK</sequence>
<evidence type="ECO:0000313" key="4">
    <source>
        <dbReference type="Proteomes" id="UP000267430"/>
    </source>
</evidence>
<dbReference type="CDD" id="cd05379">
    <property type="entry name" value="CAP_bacterial"/>
    <property type="match status" value="1"/>
</dbReference>
<dbReference type="SUPFAM" id="SSF55797">
    <property type="entry name" value="PR-1-like"/>
    <property type="match status" value="1"/>
</dbReference>
<dbReference type="Proteomes" id="UP000267430">
    <property type="component" value="Unassembled WGS sequence"/>
</dbReference>
<reference evidence="3 4" key="1">
    <citation type="submission" date="2018-12" db="EMBL/GenBank/DDBJ databases">
        <title>Bacillus chawlae sp. nov., Bacillus glennii sp. nov., and Bacillus saganii sp. nov. Isolated from the Vehicle Assembly Building at Kennedy Space Center where the Viking Spacecraft were Assembled.</title>
        <authorList>
            <person name="Seuylemezian A."/>
            <person name="Vaishampayan P."/>
        </authorList>
    </citation>
    <scope>NUCLEOTIDE SEQUENCE [LARGE SCALE GENOMIC DNA]</scope>
    <source>
        <strain evidence="3 4">L5</strain>
    </source>
</reference>